<gene>
    <name evidence="2" type="ORF">A6A05_17920</name>
</gene>
<name>A0A178M6H9_9PROT</name>
<dbReference type="AlphaFoldDB" id="A0A178M6H9"/>
<accession>A0A178M6H9</accession>
<dbReference type="Gene3D" id="3.40.50.10330">
    <property type="entry name" value="Probable inorganic polyphosphate/atp-NAD kinase, domain 1"/>
    <property type="match status" value="1"/>
</dbReference>
<dbReference type="NCBIfam" id="NF040993">
    <property type="entry name" value="MamU"/>
    <property type="match status" value="1"/>
</dbReference>
<dbReference type="InterPro" id="IPR017438">
    <property type="entry name" value="ATP-NAD_kinase_N"/>
</dbReference>
<dbReference type="STRING" id="1437059.A6A05_17920"/>
<evidence type="ECO:0000313" key="2">
    <source>
        <dbReference type="EMBL" id="OAN43837.1"/>
    </source>
</evidence>
<sequence>MRIAAIINARAGTVLRMSPSAMTERLSAVWGSLGQDAAIILAEGKDMGRMVRKACRDPDIRAIIIGGGDGSLSRALEHVLASGKTLGVLPLGTMNYMARQIGMPLDLAQAAVTLAGAVQTPMDVGRVNDRYFLIRACFGAFPEFIQSRDRVRRKEGSFLEGALAGLSGVARRYRIVEAELSSPGGRARIATSFLMISNNLCRDSDPFLLERERMDGGTLGVYVGRSTGPVGLMELGLQAAMGRWASNEALFQGEMHWLEVQTEQRKPLISIDGEVEKMEGPFRFDILPGALSMLVPK</sequence>
<dbReference type="Proteomes" id="UP000078543">
    <property type="component" value="Unassembled WGS sequence"/>
</dbReference>
<feature type="domain" description="DAGKc" evidence="1">
    <location>
        <begin position="43"/>
        <end position="131"/>
    </location>
</feature>
<protein>
    <submittedName>
        <fullName evidence="2">Sphingosine kinase</fullName>
    </submittedName>
</protein>
<dbReference type="InterPro" id="IPR001206">
    <property type="entry name" value="Diacylglycerol_kinase_cat_dom"/>
</dbReference>
<dbReference type="OrthoDB" id="142078at2"/>
<dbReference type="InterPro" id="IPR016064">
    <property type="entry name" value="NAD/diacylglycerol_kinase_sf"/>
</dbReference>
<evidence type="ECO:0000259" key="1">
    <source>
        <dbReference type="PROSITE" id="PS50146"/>
    </source>
</evidence>
<dbReference type="SUPFAM" id="SSF111331">
    <property type="entry name" value="NAD kinase/diacylglycerol kinase-like"/>
    <property type="match status" value="1"/>
</dbReference>
<evidence type="ECO:0000313" key="3">
    <source>
        <dbReference type="Proteomes" id="UP000078543"/>
    </source>
</evidence>
<dbReference type="Gene3D" id="2.60.200.40">
    <property type="match status" value="1"/>
</dbReference>
<dbReference type="PROSITE" id="PS50146">
    <property type="entry name" value="DAGK"/>
    <property type="match status" value="1"/>
</dbReference>
<keyword evidence="2" id="KW-0808">Transferase</keyword>
<dbReference type="Pfam" id="PF00781">
    <property type="entry name" value="DAGK_cat"/>
    <property type="match status" value="1"/>
</dbReference>
<keyword evidence="2" id="KW-0418">Kinase</keyword>
<comment type="caution">
    <text evidence="2">The sequence shown here is derived from an EMBL/GenBank/DDBJ whole genome shotgun (WGS) entry which is preliminary data.</text>
</comment>
<keyword evidence="3" id="KW-1185">Reference proteome</keyword>
<dbReference type="RefSeq" id="WP_068504751.1">
    <property type="nucleotide sequence ID" value="NZ_LWQU01000205.1"/>
</dbReference>
<organism evidence="2 3">
    <name type="scientific">Magnetospirillum moscoviense</name>
    <dbReference type="NCBI Taxonomy" id="1437059"/>
    <lineage>
        <taxon>Bacteria</taxon>
        <taxon>Pseudomonadati</taxon>
        <taxon>Pseudomonadota</taxon>
        <taxon>Alphaproteobacteria</taxon>
        <taxon>Rhodospirillales</taxon>
        <taxon>Rhodospirillaceae</taxon>
        <taxon>Magnetospirillum</taxon>
    </lineage>
</organism>
<proteinExistence type="predicted"/>
<dbReference type="EMBL" id="LWQU01000205">
    <property type="protein sequence ID" value="OAN43837.1"/>
    <property type="molecule type" value="Genomic_DNA"/>
</dbReference>
<reference evidence="2 3" key="1">
    <citation type="submission" date="2016-04" db="EMBL/GenBank/DDBJ databases">
        <title>Draft genome sequence of freshwater magnetotactic bacteria Magnetospirillum marisnigri SP-1 and Magnetospirillum moscoviense BB-1.</title>
        <authorList>
            <person name="Koziaeva V."/>
            <person name="Dziuba M.V."/>
            <person name="Ivanov T.M."/>
            <person name="Kuznetsov B."/>
            <person name="Grouzdev D.S."/>
        </authorList>
    </citation>
    <scope>NUCLEOTIDE SEQUENCE [LARGE SCALE GENOMIC DNA]</scope>
    <source>
        <strain evidence="2 3">BB-1</strain>
    </source>
</reference>
<dbReference type="GO" id="GO:0016301">
    <property type="term" value="F:kinase activity"/>
    <property type="evidence" value="ECO:0007669"/>
    <property type="project" value="UniProtKB-KW"/>
</dbReference>